<dbReference type="PROSITE" id="PS00211">
    <property type="entry name" value="ABC_TRANSPORTER_1"/>
    <property type="match status" value="1"/>
</dbReference>
<reference evidence="6 7" key="1">
    <citation type="submission" date="2023-03" db="EMBL/GenBank/DDBJ databases">
        <title>Bacillus Genome Sequencing.</title>
        <authorList>
            <person name="Dunlap C."/>
        </authorList>
    </citation>
    <scope>NUCLEOTIDE SEQUENCE [LARGE SCALE GENOMIC DNA]</scope>
    <source>
        <strain evidence="6 7">B-4107</strain>
    </source>
</reference>
<accession>A0ABU6NRF6</accession>
<name>A0ABU6NRF6_9BACI</name>
<comment type="similarity">
    <text evidence="1">Belongs to the ABC transporter superfamily.</text>
</comment>
<dbReference type="SUPFAM" id="SSF52540">
    <property type="entry name" value="P-loop containing nucleoside triphosphate hydrolases"/>
    <property type="match status" value="1"/>
</dbReference>
<gene>
    <name evidence="6" type="ORF">P5F74_20595</name>
</gene>
<evidence type="ECO:0000256" key="2">
    <source>
        <dbReference type="ARBA" id="ARBA00022448"/>
    </source>
</evidence>
<dbReference type="GO" id="GO:0005524">
    <property type="term" value="F:ATP binding"/>
    <property type="evidence" value="ECO:0007669"/>
    <property type="project" value="UniProtKB-KW"/>
</dbReference>
<sequence>MTEPLLKVNQLSKTFSISNKRQKGTIQAVHDVSFSLFKGETLGIVGESGSGKSTIAKMILQLIEPTSGSIYFKGKEISALSKREQKQMKANVQAVFQDPYASLNPRMRAKEIVTEPLTIHQGLSTNDRTERALGLLEEVGLGSQHLNRYPHEFSGGQRQRLSIARAIALKPNIIVCDEAVSALDVSTQAQIVNLLKELQKNHGLSYLFIAHGLPVVNHISDRVAIMKNGELIEIGQTEQIFHEPTEAYTKLLLQAVPASHPRDRHKTIPSEVNKK</sequence>
<evidence type="ECO:0000256" key="4">
    <source>
        <dbReference type="ARBA" id="ARBA00022840"/>
    </source>
</evidence>
<protein>
    <submittedName>
        <fullName evidence="6">ATP-binding cassette domain-containing protein</fullName>
    </submittedName>
</protein>
<dbReference type="RefSeq" id="WP_144559010.1">
    <property type="nucleotide sequence ID" value="NZ_CP042163.1"/>
</dbReference>
<organism evidence="6 7">
    <name type="scientific">Shouchella miscanthi</name>
    <dbReference type="NCBI Taxonomy" id="2598861"/>
    <lineage>
        <taxon>Bacteria</taxon>
        <taxon>Bacillati</taxon>
        <taxon>Bacillota</taxon>
        <taxon>Bacilli</taxon>
        <taxon>Bacillales</taxon>
        <taxon>Bacillaceae</taxon>
        <taxon>Shouchella</taxon>
    </lineage>
</organism>
<dbReference type="InterPro" id="IPR027417">
    <property type="entry name" value="P-loop_NTPase"/>
</dbReference>
<evidence type="ECO:0000256" key="3">
    <source>
        <dbReference type="ARBA" id="ARBA00022741"/>
    </source>
</evidence>
<dbReference type="CDD" id="cd03257">
    <property type="entry name" value="ABC_NikE_OppD_transporters"/>
    <property type="match status" value="1"/>
</dbReference>
<evidence type="ECO:0000259" key="5">
    <source>
        <dbReference type="PROSITE" id="PS50893"/>
    </source>
</evidence>
<evidence type="ECO:0000313" key="7">
    <source>
        <dbReference type="Proteomes" id="UP001341820"/>
    </source>
</evidence>
<dbReference type="PROSITE" id="PS50893">
    <property type="entry name" value="ABC_TRANSPORTER_2"/>
    <property type="match status" value="1"/>
</dbReference>
<comment type="caution">
    <text evidence="6">The sequence shown here is derived from an EMBL/GenBank/DDBJ whole genome shotgun (WGS) entry which is preliminary data.</text>
</comment>
<keyword evidence="3" id="KW-0547">Nucleotide-binding</keyword>
<dbReference type="InterPro" id="IPR003593">
    <property type="entry name" value="AAA+_ATPase"/>
</dbReference>
<dbReference type="InterPro" id="IPR003439">
    <property type="entry name" value="ABC_transporter-like_ATP-bd"/>
</dbReference>
<dbReference type="PANTHER" id="PTHR43776">
    <property type="entry name" value="TRANSPORT ATP-BINDING PROTEIN"/>
    <property type="match status" value="1"/>
</dbReference>
<feature type="domain" description="ABC transporter" evidence="5">
    <location>
        <begin position="6"/>
        <end position="253"/>
    </location>
</feature>
<dbReference type="InterPro" id="IPR017871">
    <property type="entry name" value="ABC_transporter-like_CS"/>
</dbReference>
<dbReference type="EMBL" id="JAROAS010000069">
    <property type="protein sequence ID" value="MED4130516.1"/>
    <property type="molecule type" value="Genomic_DNA"/>
</dbReference>
<dbReference type="InterPro" id="IPR013563">
    <property type="entry name" value="Oligopep_ABC_C"/>
</dbReference>
<dbReference type="PANTHER" id="PTHR43776:SF7">
    <property type="entry name" value="D,D-DIPEPTIDE TRANSPORT ATP-BINDING PROTEIN DDPF-RELATED"/>
    <property type="match status" value="1"/>
</dbReference>
<proteinExistence type="inferred from homology"/>
<dbReference type="Pfam" id="PF08352">
    <property type="entry name" value="oligo_HPY"/>
    <property type="match status" value="1"/>
</dbReference>
<evidence type="ECO:0000313" key="6">
    <source>
        <dbReference type="EMBL" id="MED4130516.1"/>
    </source>
</evidence>
<dbReference type="Gene3D" id="3.40.50.300">
    <property type="entry name" value="P-loop containing nucleotide triphosphate hydrolases"/>
    <property type="match status" value="1"/>
</dbReference>
<keyword evidence="4 6" id="KW-0067">ATP-binding</keyword>
<dbReference type="InterPro" id="IPR050319">
    <property type="entry name" value="ABC_transp_ATP-bind"/>
</dbReference>
<dbReference type="Pfam" id="PF00005">
    <property type="entry name" value="ABC_tran"/>
    <property type="match status" value="1"/>
</dbReference>
<keyword evidence="7" id="KW-1185">Reference proteome</keyword>
<dbReference type="SMART" id="SM00382">
    <property type="entry name" value="AAA"/>
    <property type="match status" value="1"/>
</dbReference>
<dbReference type="Proteomes" id="UP001341820">
    <property type="component" value="Unassembled WGS sequence"/>
</dbReference>
<evidence type="ECO:0000256" key="1">
    <source>
        <dbReference type="ARBA" id="ARBA00005417"/>
    </source>
</evidence>
<keyword evidence="2" id="KW-0813">Transport</keyword>